<feature type="domain" description="S1 motif" evidence="1">
    <location>
        <begin position="93"/>
        <end position="173"/>
    </location>
</feature>
<dbReference type="GO" id="GO:0005829">
    <property type="term" value="C:cytosol"/>
    <property type="evidence" value="ECO:0007669"/>
    <property type="project" value="TreeGrafter"/>
</dbReference>
<dbReference type="Gene3D" id="2.40.50.140">
    <property type="entry name" value="Nucleic acid-binding proteins"/>
    <property type="match status" value="1"/>
</dbReference>
<dbReference type="InterPro" id="IPR003029">
    <property type="entry name" value="S1_domain"/>
</dbReference>
<dbReference type="GO" id="GO:0003723">
    <property type="term" value="F:RNA binding"/>
    <property type="evidence" value="ECO:0007669"/>
    <property type="project" value="InterPro"/>
</dbReference>
<dbReference type="SMART" id="SM00316">
    <property type="entry name" value="S1"/>
    <property type="match status" value="1"/>
</dbReference>
<dbReference type="GO" id="GO:0008859">
    <property type="term" value="F:exoribonuclease II activity"/>
    <property type="evidence" value="ECO:0007669"/>
    <property type="project" value="UniProtKB-EC"/>
</dbReference>
<dbReference type="InterPro" id="IPR050180">
    <property type="entry name" value="RNR_Ribonuclease"/>
</dbReference>
<organism evidence="2">
    <name type="scientific">bioreactor metagenome</name>
    <dbReference type="NCBI Taxonomy" id="1076179"/>
    <lineage>
        <taxon>unclassified sequences</taxon>
        <taxon>metagenomes</taxon>
        <taxon>ecological metagenomes</taxon>
    </lineage>
</organism>
<evidence type="ECO:0000259" key="1">
    <source>
        <dbReference type="PROSITE" id="PS50126"/>
    </source>
</evidence>
<dbReference type="PANTHER" id="PTHR23355">
    <property type="entry name" value="RIBONUCLEASE"/>
    <property type="match status" value="1"/>
</dbReference>
<dbReference type="PANTHER" id="PTHR23355:SF9">
    <property type="entry name" value="DIS3-LIKE EXONUCLEASE 2"/>
    <property type="match status" value="1"/>
</dbReference>
<protein>
    <submittedName>
        <fullName evidence="2">Ribonuclease R</fullName>
        <ecNumber evidence="2">3.1.13.1</ecNumber>
    </submittedName>
</protein>
<reference evidence="2" key="1">
    <citation type="submission" date="2019-08" db="EMBL/GenBank/DDBJ databases">
        <authorList>
            <person name="Kucharzyk K."/>
            <person name="Murdoch R.W."/>
            <person name="Higgins S."/>
            <person name="Loffler F."/>
        </authorList>
    </citation>
    <scope>NUCLEOTIDE SEQUENCE</scope>
</reference>
<dbReference type="CDD" id="cd04471">
    <property type="entry name" value="S1_RNase_R"/>
    <property type="match status" value="1"/>
</dbReference>
<proteinExistence type="predicted"/>
<dbReference type="AlphaFoldDB" id="A0A645DAD3"/>
<comment type="caution">
    <text evidence="2">The sequence shown here is derived from an EMBL/GenBank/DDBJ whole genome shotgun (WGS) entry which is preliminary data.</text>
</comment>
<evidence type="ECO:0000313" key="2">
    <source>
        <dbReference type="EMBL" id="MPM86251.1"/>
    </source>
</evidence>
<dbReference type="GO" id="GO:0006402">
    <property type="term" value="P:mRNA catabolic process"/>
    <property type="evidence" value="ECO:0007669"/>
    <property type="project" value="TreeGrafter"/>
</dbReference>
<sequence>MMRARYSSENLGHYGLASPMYCHFTSPIRRYPDLLVHRALGYLQQNARKQLAAMASAAPGEAEQATDCEQRATEAERDIEDMYRCLLMMEHIGEEFDGVISSVVSFGLFIELPSTIEGLVHITNLPDDYYEYDEVAKMLTGTRTGRRYRLGQAVRVRLVAADYVSRRIDFELV</sequence>
<dbReference type="InterPro" id="IPR001900">
    <property type="entry name" value="RNase_II/R"/>
</dbReference>
<dbReference type="PROSITE" id="PS50126">
    <property type="entry name" value="S1"/>
    <property type="match status" value="1"/>
</dbReference>
<dbReference type="EMBL" id="VSSQ01034346">
    <property type="protein sequence ID" value="MPM86251.1"/>
    <property type="molecule type" value="Genomic_DNA"/>
</dbReference>
<dbReference type="EC" id="3.1.13.1" evidence="2"/>
<dbReference type="Pfam" id="PF00575">
    <property type="entry name" value="S1"/>
    <property type="match status" value="1"/>
</dbReference>
<keyword evidence="2" id="KW-0378">Hydrolase</keyword>
<dbReference type="Pfam" id="PF00773">
    <property type="entry name" value="RNB"/>
    <property type="match status" value="1"/>
</dbReference>
<dbReference type="InterPro" id="IPR012340">
    <property type="entry name" value="NA-bd_OB-fold"/>
</dbReference>
<dbReference type="SUPFAM" id="SSF50249">
    <property type="entry name" value="Nucleic acid-binding proteins"/>
    <property type="match status" value="2"/>
</dbReference>
<gene>
    <name evidence="2" type="primary">rnr_40</name>
    <name evidence="2" type="ORF">SDC9_133340</name>
</gene>
<accession>A0A645DAD3</accession>
<name>A0A645DAD3_9ZZZZ</name>